<gene>
    <name evidence="4" type="primary">gabD_4</name>
    <name evidence="4" type="ORF">NCTC13443_02967</name>
</gene>
<protein>
    <submittedName>
        <fullName evidence="4">Succinate-semialdehyde dehydrogenase</fullName>
        <ecNumber evidence="4">1.2.1.79</ecNumber>
    </submittedName>
</protein>
<dbReference type="GO" id="GO:0004777">
    <property type="term" value="F:succinate-semialdehyde dehydrogenase (NAD+) activity"/>
    <property type="evidence" value="ECO:0007669"/>
    <property type="project" value="TreeGrafter"/>
</dbReference>
<dbReference type="Pfam" id="PF00171">
    <property type="entry name" value="Aldedh"/>
    <property type="match status" value="1"/>
</dbReference>
<evidence type="ECO:0000256" key="1">
    <source>
        <dbReference type="ARBA" id="ARBA00009986"/>
    </source>
</evidence>
<organism evidence="4 5">
    <name type="scientific">Klebsiella pneumoniae</name>
    <dbReference type="NCBI Taxonomy" id="573"/>
    <lineage>
        <taxon>Bacteria</taxon>
        <taxon>Pseudomonadati</taxon>
        <taxon>Pseudomonadota</taxon>
        <taxon>Gammaproteobacteria</taxon>
        <taxon>Enterobacterales</taxon>
        <taxon>Enterobacteriaceae</taxon>
        <taxon>Klebsiella/Raoultella group</taxon>
        <taxon>Klebsiella</taxon>
        <taxon>Klebsiella pneumoniae complex</taxon>
    </lineage>
</organism>
<dbReference type="PANTHER" id="PTHR43353">
    <property type="entry name" value="SUCCINATE-SEMIALDEHYDE DEHYDROGENASE, MITOCHONDRIAL"/>
    <property type="match status" value="1"/>
</dbReference>
<dbReference type="Gene3D" id="3.40.309.10">
    <property type="entry name" value="Aldehyde Dehydrogenase, Chain A, domain 2"/>
    <property type="match status" value="1"/>
</dbReference>
<dbReference type="EC" id="1.2.1.79" evidence="4"/>
<dbReference type="InterPro" id="IPR016161">
    <property type="entry name" value="Ald_DH/histidinol_DH"/>
</dbReference>
<comment type="similarity">
    <text evidence="1">Belongs to the aldehyde dehydrogenase family.</text>
</comment>
<dbReference type="FunFam" id="3.40.605.10:FF:000026">
    <property type="entry name" value="Aldehyde dehydrogenase, putative"/>
    <property type="match status" value="1"/>
</dbReference>
<accession>A0A377V0Q6</accession>
<dbReference type="InterPro" id="IPR015590">
    <property type="entry name" value="Aldehyde_DH_dom"/>
</dbReference>
<evidence type="ECO:0000259" key="3">
    <source>
        <dbReference type="Pfam" id="PF00171"/>
    </source>
</evidence>
<proteinExistence type="inferred from homology"/>
<dbReference type="SUPFAM" id="SSF53720">
    <property type="entry name" value="ALDH-like"/>
    <property type="match status" value="1"/>
</dbReference>
<dbReference type="GO" id="GO:0036243">
    <property type="term" value="F:succinate-semialdehyde dehydrogenase (NADP+) activity"/>
    <property type="evidence" value="ECO:0007669"/>
    <property type="project" value="UniProtKB-EC"/>
</dbReference>
<dbReference type="GO" id="GO:0005829">
    <property type="term" value="C:cytosol"/>
    <property type="evidence" value="ECO:0007669"/>
    <property type="project" value="TreeGrafter"/>
</dbReference>
<feature type="domain" description="Aldehyde dehydrogenase" evidence="3">
    <location>
        <begin position="3"/>
        <end position="106"/>
    </location>
</feature>
<dbReference type="EMBL" id="UGKT01000001">
    <property type="protein sequence ID" value="STT02613.1"/>
    <property type="molecule type" value="Genomic_DNA"/>
</dbReference>
<dbReference type="Proteomes" id="UP000255518">
    <property type="component" value="Unassembled WGS sequence"/>
</dbReference>
<dbReference type="AlphaFoldDB" id="A0A377V0Q6"/>
<evidence type="ECO:0000313" key="5">
    <source>
        <dbReference type="Proteomes" id="UP000255518"/>
    </source>
</evidence>
<reference evidence="4 5" key="1">
    <citation type="submission" date="2018-06" db="EMBL/GenBank/DDBJ databases">
        <authorList>
            <consortium name="Pathogen Informatics"/>
            <person name="Doyle S."/>
        </authorList>
    </citation>
    <scope>NUCLEOTIDE SEQUENCE [LARGE SCALE GENOMIC DNA]</scope>
    <source>
        <strain evidence="4 5">NCTC13443</strain>
    </source>
</reference>
<keyword evidence="2 4" id="KW-0560">Oxidoreductase</keyword>
<dbReference type="InterPro" id="IPR050740">
    <property type="entry name" value="Aldehyde_DH_Superfamily"/>
</dbReference>
<name>A0A377V0Q6_KLEPN</name>
<dbReference type="GO" id="GO:0009450">
    <property type="term" value="P:gamma-aminobutyric acid catabolic process"/>
    <property type="evidence" value="ECO:0007669"/>
    <property type="project" value="TreeGrafter"/>
</dbReference>
<evidence type="ECO:0000256" key="2">
    <source>
        <dbReference type="ARBA" id="ARBA00023002"/>
    </source>
</evidence>
<evidence type="ECO:0000313" key="4">
    <source>
        <dbReference type="EMBL" id="STT02613.1"/>
    </source>
</evidence>
<dbReference type="InterPro" id="IPR016163">
    <property type="entry name" value="Ald_DH_C"/>
</dbReference>
<sequence length="111" mass="12193">MIGDVQPGSLLLQEEIFGPVAALVKFDDEQQVIEQANNTIYGLASYFYSNDAARIWRVSEQLEYGMVGINTGLISNEVAPFGGVKQSGLGREGSEHGIEDYLEMKYLCQGL</sequence>
<dbReference type="PANTHER" id="PTHR43353:SF5">
    <property type="entry name" value="SUCCINATE-SEMIALDEHYDE DEHYDROGENASE, MITOCHONDRIAL"/>
    <property type="match status" value="1"/>
</dbReference>